<dbReference type="PANTHER" id="PTHR44272:SF3">
    <property type="entry name" value="J DOMAIN-CONTAINING PROTEIN"/>
    <property type="match status" value="1"/>
</dbReference>
<dbReference type="InterPro" id="IPR001623">
    <property type="entry name" value="DnaJ_domain"/>
</dbReference>
<keyword evidence="7" id="KW-1185">Reference proteome</keyword>
<dbReference type="SMART" id="SM00271">
    <property type="entry name" value="DnaJ"/>
    <property type="match status" value="1"/>
</dbReference>
<dbReference type="PRINTS" id="PR00625">
    <property type="entry name" value="JDOMAIN"/>
</dbReference>
<dbReference type="InterPro" id="IPR052812">
    <property type="entry name" value="Plant_DnaJ_domain"/>
</dbReference>
<dbReference type="Gene3D" id="1.10.287.110">
    <property type="entry name" value="DnaJ domain"/>
    <property type="match status" value="1"/>
</dbReference>
<evidence type="ECO:0000256" key="4">
    <source>
        <dbReference type="SAM" id="MobiDB-lite"/>
    </source>
</evidence>
<dbReference type="InterPro" id="IPR036869">
    <property type="entry name" value="J_dom_sf"/>
</dbReference>
<protein>
    <recommendedName>
        <fullName evidence="5">J domain-containing protein</fullName>
    </recommendedName>
</protein>
<comment type="subcellular location">
    <subcellularLocation>
        <location evidence="1">Membrane</location>
    </subcellularLocation>
</comment>
<dbReference type="GO" id="GO:0016020">
    <property type="term" value="C:membrane"/>
    <property type="evidence" value="ECO:0007669"/>
    <property type="project" value="UniProtKB-SubCell"/>
</dbReference>
<proteinExistence type="predicted"/>
<dbReference type="PROSITE" id="PS50076">
    <property type="entry name" value="DNAJ_2"/>
    <property type="match status" value="1"/>
</dbReference>
<name>A0A1Y1I5J3_KLENI</name>
<evidence type="ECO:0000313" key="7">
    <source>
        <dbReference type="Proteomes" id="UP000054558"/>
    </source>
</evidence>
<dbReference type="InterPro" id="IPR018253">
    <property type="entry name" value="DnaJ_domain_CS"/>
</dbReference>
<dbReference type="Pfam" id="PF00226">
    <property type="entry name" value="DnaJ"/>
    <property type="match status" value="1"/>
</dbReference>
<organism evidence="6 7">
    <name type="scientific">Klebsormidium nitens</name>
    <name type="common">Green alga</name>
    <name type="synonym">Ulothrix nitens</name>
    <dbReference type="NCBI Taxonomy" id="105231"/>
    <lineage>
        <taxon>Eukaryota</taxon>
        <taxon>Viridiplantae</taxon>
        <taxon>Streptophyta</taxon>
        <taxon>Klebsormidiophyceae</taxon>
        <taxon>Klebsormidiales</taxon>
        <taxon>Klebsormidiaceae</taxon>
        <taxon>Klebsormidium</taxon>
    </lineage>
</organism>
<dbReference type="PROSITE" id="PS00636">
    <property type="entry name" value="DNAJ_1"/>
    <property type="match status" value="1"/>
</dbReference>
<dbReference type="EMBL" id="DF237174">
    <property type="protein sequence ID" value="GAQ85222.1"/>
    <property type="molecule type" value="Genomic_DNA"/>
</dbReference>
<dbReference type="CDD" id="cd06257">
    <property type="entry name" value="DnaJ"/>
    <property type="match status" value="1"/>
</dbReference>
<evidence type="ECO:0000259" key="5">
    <source>
        <dbReference type="PROSITE" id="PS50076"/>
    </source>
</evidence>
<feature type="region of interest" description="Disordered" evidence="4">
    <location>
        <begin position="359"/>
        <end position="390"/>
    </location>
</feature>
<sequence>MAESSQLSAGQKTLKRDPYEILGVPKTATADQIKSAYRKLALKFHPDKNDSPEATESFKEVATAYAILSDPDKKRQYDAHGYDGVDMEAMEMELDLSSLGTVNTMFAALFSKLGVPIKTAVAPSILEAALSGQLPAVTLPWGVPIQAKVEKQHANYYKLVVTQEHSDAGVVVRVTSHAQSKFKLLLFDPDPQVGGYNLVAQEDSVKAGKVTAAGFYFLNFKLHRLDPTVNPLHVAKDPEAALFKRLDGLQPAEVTRLDAGEHIFAVYGDNFFKSATYSIEALVVDKIAEVKDKVENIERILLDKRNDLKAFETVYRDAVAKYAEVTQKYAVEKKQVDELLGLRDKIYAEFSSEVLPQPFTEEVEDEDASPSAEKKRKKRWWGVKSLSSKQ</sequence>
<dbReference type="OrthoDB" id="10250354at2759"/>
<evidence type="ECO:0000256" key="2">
    <source>
        <dbReference type="ARBA" id="ARBA00023054"/>
    </source>
</evidence>
<reference evidence="6 7" key="1">
    <citation type="journal article" date="2014" name="Nat. Commun.">
        <title>Klebsormidium flaccidum genome reveals primary factors for plant terrestrial adaptation.</title>
        <authorList>
            <person name="Hori K."/>
            <person name="Maruyama F."/>
            <person name="Fujisawa T."/>
            <person name="Togashi T."/>
            <person name="Yamamoto N."/>
            <person name="Seo M."/>
            <person name="Sato S."/>
            <person name="Yamada T."/>
            <person name="Mori H."/>
            <person name="Tajima N."/>
            <person name="Moriyama T."/>
            <person name="Ikeuchi M."/>
            <person name="Watanabe M."/>
            <person name="Wada H."/>
            <person name="Kobayashi K."/>
            <person name="Saito M."/>
            <person name="Masuda T."/>
            <person name="Sasaki-Sekimoto Y."/>
            <person name="Mashiguchi K."/>
            <person name="Awai K."/>
            <person name="Shimojima M."/>
            <person name="Masuda S."/>
            <person name="Iwai M."/>
            <person name="Nobusawa T."/>
            <person name="Narise T."/>
            <person name="Kondo S."/>
            <person name="Saito H."/>
            <person name="Sato R."/>
            <person name="Murakawa M."/>
            <person name="Ihara Y."/>
            <person name="Oshima-Yamada Y."/>
            <person name="Ohtaka K."/>
            <person name="Satoh M."/>
            <person name="Sonobe K."/>
            <person name="Ishii M."/>
            <person name="Ohtani R."/>
            <person name="Kanamori-Sato M."/>
            <person name="Honoki R."/>
            <person name="Miyazaki D."/>
            <person name="Mochizuki H."/>
            <person name="Umetsu J."/>
            <person name="Higashi K."/>
            <person name="Shibata D."/>
            <person name="Kamiya Y."/>
            <person name="Sato N."/>
            <person name="Nakamura Y."/>
            <person name="Tabata S."/>
            <person name="Ida S."/>
            <person name="Kurokawa K."/>
            <person name="Ohta H."/>
        </authorList>
    </citation>
    <scope>NUCLEOTIDE SEQUENCE [LARGE SCALE GENOMIC DNA]</scope>
    <source>
        <strain evidence="6 7">NIES-2285</strain>
    </source>
</reference>
<accession>A0A1Y1I5J3</accession>
<dbReference type="AlphaFoldDB" id="A0A1Y1I5J3"/>
<gene>
    <name evidence="6" type="ORF">KFL_002250020</name>
</gene>
<evidence type="ECO:0000256" key="3">
    <source>
        <dbReference type="ARBA" id="ARBA00023136"/>
    </source>
</evidence>
<keyword evidence="3" id="KW-0472">Membrane</keyword>
<evidence type="ECO:0000313" key="6">
    <source>
        <dbReference type="EMBL" id="GAQ85222.1"/>
    </source>
</evidence>
<dbReference type="PANTHER" id="PTHR44272">
    <property type="entry name" value="DNAJ DOMAIN (PROKARYOTIC HEAT SHOCK PROTEIN)"/>
    <property type="match status" value="1"/>
</dbReference>
<dbReference type="Proteomes" id="UP000054558">
    <property type="component" value="Unassembled WGS sequence"/>
</dbReference>
<dbReference type="STRING" id="105231.A0A1Y1I5J3"/>
<dbReference type="SUPFAM" id="SSF46565">
    <property type="entry name" value="Chaperone J-domain"/>
    <property type="match status" value="1"/>
</dbReference>
<dbReference type="FunFam" id="1.10.287.110:FF:000097">
    <property type="entry name" value="Chaperone protein dnaJ 16"/>
    <property type="match status" value="1"/>
</dbReference>
<feature type="domain" description="J" evidence="5">
    <location>
        <begin position="17"/>
        <end position="81"/>
    </location>
</feature>
<dbReference type="OMA" id="VAIICKS"/>
<keyword evidence="2" id="KW-0175">Coiled coil</keyword>
<evidence type="ECO:0000256" key="1">
    <source>
        <dbReference type="ARBA" id="ARBA00004370"/>
    </source>
</evidence>